<comment type="caution">
    <text evidence="1">The sequence shown here is derived from an EMBL/GenBank/DDBJ whole genome shotgun (WGS) entry which is preliminary data.</text>
</comment>
<protein>
    <submittedName>
        <fullName evidence="1">Uncharacterized protein</fullName>
    </submittedName>
</protein>
<evidence type="ECO:0000313" key="2">
    <source>
        <dbReference type="Proteomes" id="UP000662701"/>
    </source>
</evidence>
<keyword evidence="2" id="KW-1185">Reference proteome</keyword>
<reference evidence="1 2" key="2">
    <citation type="submission" date="2020-11" db="EMBL/GenBank/DDBJ databases">
        <title>Description of novel Gluconobacter species.</title>
        <authorList>
            <person name="Cleenwerck I."/>
            <person name="Cnockaert M."/>
            <person name="Borremans W."/>
            <person name="Wieme A.D."/>
            <person name="De Vuyst L."/>
            <person name="Vandamme P."/>
        </authorList>
    </citation>
    <scope>NUCLEOTIDE SEQUENCE [LARGE SCALE GENOMIC DNA]</scope>
    <source>
        <strain evidence="1 2">LMG 1745</strain>
    </source>
</reference>
<sequence>MPFVSSSEPPTLVPQKKMGRNEKCWCLSQKKWKNCHSDKNKKAPMKISDGFSVEKESISASSECLHPNKCHNKPISSHTVQKSIGLNAISRDNHVMTFMTGLNGVTRNEGRLKATKKGIKTASTFPGFCSAHDGELFAPIETKEWINCKENAFLFSLRAASYEIYSKKRSLFSAEFLKENADNGKEFHEQIEIQNKISVYIYGIKMGIQDGKLWKKSYDECYLSGNYHNYHYLSIETKTPLPICGCGAFHVDYDFEGNLLQDLMETSKNIQHLTINATSNLNRGLIVFGWIGDPNGPARKFLESFEKIPQDQKINSVIKIFFEYIENTYFKEEWWESLSDQDRFSIENRVNYTAKMNDRKPNALKEDSLDLFQCEFTNSGIVI</sequence>
<dbReference type="Gene3D" id="3.10.450.50">
    <property type="match status" value="1"/>
</dbReference>
<accession>A0ABR9YT89</accession>
<dbReference type="Pfam" id="PF02810">
    <property type="entry name" value="SEC-C"/>
    <property type="match status" value="1"/>
</dbReference>
<dbReference type="InterPro" id="IPR004027">
    <property type="entry name" value="SEC_C_motif"/>
</dbReference>
<dbReference type="SUPFAM" id="SSF103642">
    <property type="entry name" value="Sec-C motif"/>
    <property type="match status" value="1"/>
</dbReference>
<name>A0ABR9YT89_9PROT</name>
<organism evidence="1 2">
    <name type="scientific">Gluconobacter cadivus</name>
    <dbReference type="NCBI Taxonomy" id="2728101"/>
    <lineage>
        <taxon>Bacteria</taxon>
        <taxon>Pseudomonadati</taxon>
        <taxon>Pseudomonadota</taxon>
        <taxon>Alphaproteobacteria</taxon>
        <taxon>Acetobacterales</taxon>
        <taxon>Acetobacteraceae</taxon>
        <taxon>Gluconobacter</taxon>
    </lineage>
</organism>
<proteinExistence type="predicted"/>
<evidence type="ECO:0000313" key="1">
    <source>
        <dbReference type="EMBL" id="MBF0887726.1"/>
    </source>
</evidence>
<dbReference type="EMBL" id="JABCQH010000002">
    <property type="protein sequence ID" value="MBF0887726.1"/>
    <property type="molecule type" value="Genomic_DNA"/>
</dbReference>
<dbReference type="RefSeq" id="WP_194261640.1">
    <property type="nucleotide sequence ID" value="NZ_JABCQH010000002.1"/>
</dbReference>
<reference evidence="2" key="1">
    <citation type="submission" date="2020-04" db="EMBL/GenBank/DDBJ databases">
        <title>Description of novel Gluconacetobacter.</title>
        <authorList>
            <person name="Sombolestani A."/>
        </authorList>
    </citation>
    <scope>NUCLEOTIDE SEQUENCE [LARGE SCALE GENOMIC DNA]</scope>
    <source>
        <strain evidence="2">LMG 1745</strain>
    </source>
</reference>
<gene>
    <name evidence="1" type="ORF">HKD19_04070</name>
</gene>
<dbReference type="Proteomes" id="UP000662701">
    <property type="component" value="Unassembled WGS sequence"/>
</dbReference>